<reference evidence="2" key="1">
    <citation type="submission" date="2025-08" db="UniProtKB">
        <authorList>
            <consortium name="Ensembl"/>
        </authorList>
    </citation>
    <scope>IDENTIFICATION</scope>
</reference>
<name>A0A3Q3ERP0_KRYMA</name>
<dbReference type="Ensembl" id="ENSKMAT00000004517.1">
    <property type="protein sequence ID" value="ENSKMAP00000004432.1"/>
    <property type="gene ID" value="ENSKMAG00000003364.1"/>
</dbReference>
<feature type="region of interest" description="Disordered" evidence="1">
    <location>
        <begin position="145"/>
        <end position="184"/>
    </location>
</feature>
<evidence type="ECO:0000313" key="2">
    <source>
        <dbReference type="Ensembl" id="ENSKMAP00000004432.1"/>
    </source>
</evidence>
<proteinExistence type="predicted"/>
<dbReference type="OMA" id="QAVCITF"/>
<dbReference type="PANTHER" id="PTHR31025:SF19">
    <property type="entry name" value="SI:CH73-42K18.1-RELATED"/>
    <property type="match status" value="1"/>
</dbReference>
<dbReference type="PANTHER" id="PTHR31025">
    <property type="entry name" value="SI:CH211-196P9.1-RELATED"/>
    <property type="match status" value="1"/>
</dbReference>
<accession>A0A3Q3ERP0</accession>
<dbReference type="GeneTree" id="ENSGT00950000182912"/>
<sequence>RIMDQSWPVRVVAGENYIRKITFKEWPNTLEELISELKKLLSLQYNFILHYEDQDFNNAFCNVPYFSVNTEYRLRQENLIYMRDGTGMSLSRDMKHDILQKLAGEMYKYMALISKHPSLKDLKFKMCNLRAKLHQCGMADVSVNSIKKTRQNREREPPGKNIKRPRRSEANSLPNFLHGEDGSTCESSRQILENEMKKRSPNVDYVNHQMSQTFSLRRKEIVEEQPSVKHMLERWPALFRKQQVSKERKNKWQNFFQSLDHHTPQLQELFKSKKGAVGSTLSEILVQVEIIVRNSESSLITSCSVGDFTQVPVGLLTVIPEVSLQPGLKALHLEPSSIGIILEGTIVMDDIESHDQAVCITFPLIYALHLDYPKCLRNTFDFIQKVMLSLSVGNLRPKRQSLKNQLASFQNLSPSGGSK</sequence>
<evidence type="ECO:0000313" key="3">
    <source>
        <dbReference type="Proteomes" id="UP000264800"/>
    </source>
</evidence>
<protein>
    <submittedName>
        <fullName evidence="2">Uncharacterized protein</fullName>
    </submittedName>
</protein>
<dbReference type="Proteomes" id="UP000264800">
    <property type="component" value="Unplaced"/>
</dbReference>
<dbReference type="AlphaFoldDB" id="A0A3Q3ERP0"/>
<keyword evidence="3" id="KW-1185">Reference proteome</keyword>
<evidence type="ECO:0000256" key="1">
    <source>
        <dbReference type="SAM" id="MobiDB-lite"/>
    </source>
</evidence>
<organism evidence="2 3">
    <name type="scientific">Kryptolebias marmoratus</name>
    <name type="common">Mangrove killifish</name>
    <name type="synonym">Rivulus marmoratus</name>
    <dbReference type="NCBI Taxonomy" id="37003"/>
    <lineage>
        <taxon>Eukaryota</taxon>
        <taxon>Metazoa</taxon>
        <taxon>Chordata</taxon>
        <taxon>Craniata</taxon>
        <taxon>Vertebrata</taxon>
        <taxon>Euteleostomi</taxon>
        <taxon>Actinopterygii</taxon>
        <taxon>Neopterygii</taxon>
        <taxon>Teleostei</taxon>
        <taxon>Neoteleostei</taxon>
        <taxon>Acanthomorphata</taxon>
        <taxon>Ovalentaria</taxon>
        <taxon>Atherinomorphae</taxon>
        <taxon>Cyprinodontiformes</taxon>
        <taxon>Rivulidae</taxon>
        <taxon>Kryptolebias</taxon>
    </lineage>
</organism>
<reference evidence="2" key="2">
    <citation type="submission" date="2025-09" db="UniProtKB">
        <authorList>
            <consortium name="Ensembl"/>
        </authorList>
    </citation>
    <scope>IDENTIFICATION</scope>
</reference>